<dbReference type="Gene3D" id="3.90.580.10">
    <property type="entry name" value="Zinc finger, CHC2-type domain"/>
    <property type="match status" value="1"/>
</dbReference>
<proteinExistence type="predicted"/>
<dbReference type="GO" id="GO:0003677">
    <property type="term" value="F:DNA binding"/>
    <property type="evidence" value="ECO:0007669"/>
    <property type="project" value="InterPro"/>
</dbReference>
<dbReference type="GO" id="GO:0006269">
    <property type="term" value="P:DNA replication, synthesis of primer"/>
    <property type="evidence" value="ECO:0007669"/>
    <property type="project" value="UniProtKB-KW"/>
</dbReference>
<keyword evidence="4" id="KW-0548">Nucleotidyltransferase</keyword>
<dbReference type="Proteomes" id="UP000428803">
    <property type="component" value="Chromosome"/>
</dbReference>
<dbReference type="InterPro" id="IPR036977">
    <property type="entry name" value="DNA_primase_Znf_CHC2"/>
</dbReference>
<sequence length="302" mass="33155">MPNSHPILQSSLETRARQIVKALGGHWSRKSGMCRCPAHDDRTPSLSVGVAQSAILFHCFAGCSSEEVLAGFKRHGIQPRDLFDGRGSVVVPAEKPFGPDANALRLWQQAVPLSDTLGEHYLAKRSISLRSCELRFLDRTPLGRKPNVRFLPALIAAVRMDIGIVAIQRTFIDRATASKADFFKTKRALGQLGTGAVRLSDPVSGRLGLAEGSESALSAQTLFGIPCWATLGNERFGIVAIPESITELHLFVDADKGGELALKRGLDAYTREGRCIIPRTPDRENHDWNDELRERLRIRASV</sequence>
<dbReference type="OrthoDB" id="7465087at2"/>
<feature type="domain" description="DUF7146" evidence="8">
    <location>
        <begin position="101"/>
        <end position="199"/>
    </location>
</feature>
<evidence type="ECO:0000313" key="10">
    <source>
        <dbReference type="Proteomes" id="UP000428803"/>
    </source>
</evidence>
<keyword evidence="2" id="KW-0639">Primosome</keyword>
<gene>
    <name evidence="9" type="ORF">EUU25_06345</name>
</gene>
<accession>A0A6I6L351</accession>
<evidence type="ECO:0000259" key="7">
    <source>
        <dbReference type="Pfam" id="PF13362"/>
    </source>
</evidence>
<protein>
    <submittedName>
        <fullName evidence="9">Virulence protein</fullName>
    </submittedName>
</protein>
<dbReference type="EMBL" id="CP035733">
    <property type="protein sequence ID" value="QGY80270.1"/>
    <property type="molecule type" value="Genomic_DNA"/>
</dbReference>
<evidence type="ECO:0000256" key="4">
    <source>
        <dbReference type="ARBA" id="ARBA00022695"/>
    </source>
</evidence>
<evidence type="ECO:0000259" key="8">
    <source>
        <dbReference type="Pfam" id="PF23639"/>
    </source>
</evidence>
<organism evidence="9 10">
    <name type="scientific">Sphingorhabdus lacus</name>
    <dbReference type="NCBI Taxonomy" id="392610"/>
    <lineage>
        <taxon>Bacteria</taxon>
        <taxon>Pseudomonadati</taxon>
        <taxon>Pseudomonadota</taxon>
        <taxon>Alphaproteobacteria</taxon>
        <taxon>Sphingomonadales</taxon>
        <taxon>Sphingomonadaceae</taxon>
        <taxon>Sphingorhabdus</taxon>
    </lineage>
</organism>
<dbReference type="AlphaFoldDB" id="A0A6I6L351"/>
<keyword evidence="6" id="KW-0804">Transcription</keyword>
<dbReference type="InterPro" id="IPR006171">
    <property type="entry name" value="TOPRIM_dom"/>
</dbReference>
<dbReference type="Pfam" id="PF13362">
    <property type="entry name" value="Toprim_3"/>
    <property type="match status" value="1"/>
</dbReference>
<dbReference type="InterPro" id="IPR055570">
    <property type="entry name" value="DUF7146"/>
</dbReference>
<keyword evidence="1" id="KW-0240">DNA-directed RNA polymerase</keyword>
<keyword evidence="10" id="KW-1185">Reference proteome</keyword>
<evidence type="ECO:0000313" key="9">
    <source>
        <dbReference type="EMBL" id="QGY80270.1"/>
    </source>
</evidence>
<evidence type="ECO:0000256" key="6">
    <source>
        <dbReference type="ARBA" id="ARBA00023163"/>
    </source>
</evidence>
<reference evidence="10" key="1">
    <citation type="submission" date="2019-01" db="EMBL/GenBank/DDBJ databases">
        <title>Sphingorhabdus lacus sp.nov., isolated from an oligotrophic freshwater lake.</title>
        <authorList>
            <person name="Park M."/>
        </authorList>
    </citation>
    <scope>NUCLEOTIDE SEQUENCE [LARGE SCALE GENOMIC DNA]</scope>
    <source>
        <strain evidence="10">IMCC1753</strain>
    </source>
</reference>
<dbReference type="GO" id="GO:0016779">
    <property type="term" value="F:nucleotidyltransferase activity"/>
    <property type="evidence" value="ECO:0007669"/>
    <property type="project" value="UniProtKB-KW"/>
</dbReference>
<dbReference type="Pfam" id="PF23639">
    <property type="entry name" value="DUF7146"/>
    <property type="match status" value="1"/>
</dbReference>
<evidence type="ECO:0000256" key="1">
    <source>
        <dbReference type="ARBA" id="ARBA00022478"/>
    </source>
</evidence>
<keyword evidence="5" id="KW-0235">DNA replication</keyword>
<dbReference type="GO" id="GO:1990077">
    <property type="term" value="C:primosome complex"/>
    <property type="evidence" value="ECO:0007669"/>
    <property type="project" value="UniProtKB-KW"/>
</dbReference>
<keyword evidence="3" id="KW-0808">Transferase</keyword>
<feature type="domain" description="Toprim" evidence="7">
    <location>
        <begin position="207"/>
        <end position="295"/>
    </location>
</feature>
<evidence type="ECO:0000256" key="2">
    <source>
        <dbReference type="ARBA" id="ARBA00022515"/>
    </source>
</evidence>
<name>A0A6I6L351_9SPHN</name>
<dbReference type="GO" id="GO:0008270">
    <property type="term" value="F:zinc ion binding"/>
    <property type="evidence" value="ECO:0007669"/>
    <property type="project" value="InterPro"/>
</dbReference>
<evidence type="ECO:0000256" key="3">
    <source>
        <dbReference type="ARBA" id="ARBA00022679"/>
    </source>
</evidence>
<evidence type="ECO:0000256" key="5">
    <source>
        <dbReference type="ARBA" id="ARBA00022705"/>
    </source>
</evidence>
<dbReference type="GO" id="GO:0000428">
    <property type="term" value="C:DNA-directed RNA polymerase complex"/>
    <property type="evidence" value="ECO:0007669"/>
    <property type="project" value="UniProtKB-KW"/>
</dbReference>
<dbReference type="KEGG" id="slaa:EUU25_06345"/>
<dbReference type="RefSeq" id="WP_158899322.1">
    <property type="nucleotide sequence ID" value="NZ_CP035733.1"/>
</dbReference>